<keyword evidence="2" id="KW-1185">Reference proteome</keyword>
<accession>A0ABT6ASU9</accession>
<proteinExistence type="predicted"/>
<evidence type="ECO:0000313" key="1">
    <source>
        <dbReference type="EMBL" id="MDF3835702.1"/>
    </source>
</evidence>
<evidence type="ECO:0000313" key="2">
    <source>
        <dbReference type="Proteomes" id="UP001216674"/>
    </source>
</evidence>
<reference evidence="1 2" key="1">
    <citation type="submission" date="2023-03" db="EMBL/GenBank/DDBJ databases">
        <title>Draft assemblies of triclosan tolerant bacteria isolated from returned activated sludge.</title>
        <authorList>
            <person name="Van Hamelsveld S."/>
        </authorList>
    </citation>
    <scope>NUCLEOTIDE SEQUENCE [LARGE SCALE GENOMIC DNA]</scope>
    <source>
        <strain evidence="1 2">GW210010_S58</strain>
    </source>
</reference>
<sequence>MRDEAFARAGETLLGDVVAIGALLPAAGDLVAVRSRVDATVEFDAASGTWKAVVFGISRDGSPMDKFGSVALDNEVEIALDHIVSVLKSAPAP</sequence>
<comment type="caution">
    <text evidence="1">The sequence shown here is derived from an EMBL/GenBank/DDBJ whole genome shotgun (WGS) entry which is preliminary data.</text>
</comment>
<dbReference type="Proteomes" id="UP001216674">
    <property type="component" value="Unassembled WGS sequence"/>
</dbReference>
<dbReference type="RefSeq" id="WP_276266412.1">
    <property type="nucleotide sequence ID" value="NZ_JARJLM010000378.1"/>
</dbReference>
<gene>
    <name evidence="1" type="ORF">P3W85_22525</name>
</gene>
<organism evidence="1 2">
    <name type="scientific">Cupriavidus basilensis</name>
    <dbReference type="NCBI Taxonomy" id="68895"/>
    <lineage>
        <taxon>Bacteria</taxon>
        <taxon>Pseudomonadati</taxon>
        <taxon>Pseudomonadota</taxon>
        <taxon>Betaproteobacteria</taxon>
        <taxon>Burkholderiales</taxon>
        <taxon>Burkholderiaceae</taxon>
        <taxon>Cupriavidus</taxon>
    </lineage>
</organism>
<name>A0ABT6ASU9_9BURK</name>
<dbReference type="EMBL" id="JARJLM010000378">
    <property type="protein sequence ID" value="MDF3835702.1"/>
    <property type="molecule type" value="Genomic_DNA"/>
</dbReference>
<protein>
    <submittedName>
        <fullName evidence="1">Uncharacterized protein</fullName>
    </submittedName>
</protein>